<dbReference type="GO" id="GO:0051726">
    <property type="term" value="P:regulation of cell cycle"/>
    <property type="evidence" value="ECO:0007669"/>
    <property type="project" value="TreeGrafter"/>
</dbReference>
<dbReference type="GO" id="GO:0005634">
    <property type="term" value="C:nucleus"/>
    <property type="evidence" value="ECO:0007669"/>
    <property type="project" value="InterPro"/>
</dbReference>
<evidence type="ECO:0000256" key="2">
    <source>
        <dbReference type="SAM" id="MobiDB-lite"/>
    </source>
</evidence>
<feature type="compositionally biased region" description="Polar residues" evidence="2">
    <location>
        <begin position="1339"/>
        <end position="1355"/>
    </location>
</feature>
<dbReference type="GO" id="GO:0030178">
    <property type="term" value="P:negative regulation of Wnt signaling pathway"/>
    <property type="evidence" value="ECO:0007669"/>
    <property type="project" value="TreeGrafter"/>
</dbReference>
<dbReference type="Gene3D" id="1.25.10.10">
    <property type="entry name" value="Leucine-rich Repeat Variant"/>
    <property type="match status" value="1"/>
</dbReference>
<protein>
    <recommendedName>
        <fullName evidence="3">Rap-GAP domain-containing protein</fullName>
    </recommendedName>
</protein>
<feature type="domain" description="Rap-GAP" evidence="3">
    <location>
        <begin position="1568"/>
        <end position="1794"/>
    </location>
</feature>
<dbReference type="GO" id="GO:0032007">
    <property type="term" value="P:negative regulation of TOR signaling"/>
    <property type="evidence" value="ECO:0007669"/>
    <property type="project" value="InterPro"/>
</dbReference>
<dbReference type="GO" id="GO:0005096">
    <property type="term" value="F:GTPase activator activity"/>
    <property type="evidence" value="ECO:0007669"/>
    <property type="project" value="UniProtKB-KW"/>
</dbReference>
<dbReference type="GO" id="GO:0051056">
    <property type="term" value="P:regulation of small GTPase mediated signal transduction"/>
    <property type="evidence" value="ECO:0007669"/>
    <property type="project" value="InterPro"/>
</dbReference>
<dbReference type="InterPro" id="IPR024584">
    <property type="entry name" value="Tuberin_N"/>
</dbReference>
<feature type="region of interest" description="Disordered" evidence="2">
    <location>
        <begin position="1081"/>
        <end position="1111"/>
    </location>
</feature>
<dbReference type="InterPro" id="IPR035974">
    <property type="entry name" value="Rap/Ran-GAP_sf"/>
</dbReference>
<dbReference type="SUPFAM" id="SSF111347">
    <property type="entry name" value="Rap/Ran-GAP"/>
    <property type="match status" value="1"/>
</dbReference>
<gene>
    <name evidence="4" type="ORF">BEMITA_LOCUS5668</name>
</gene>
<name>A0A9P0AAL2_BEMTA</name>
<feature type="region of interest" description="Disordered" evidence="2">
    <location>
        <begin position="947"/>
        <end position="989"/>
    </location>
</feature>
<dbReference type="SUPFAM" id="SSF48371">
    <property type="entry name" value="ARM repeat"/>
    <property type="match status" value="1"/>
</dbReference>
<dbReference type="GO" id="GO:0046627">
    <property type="term" value="P:negative regulation of insulin receptor signaling pathway"/>
    <property type="evidence" value="ECO:0007669"/>
    <property type="project" value="TreeGrafter"/>
</dbReference>
<feature type="region of interest" description="Disordered" evidence="2">
    <location>
        <begin position="658"/>
        <end position="681"/>
    </location>
</feature>
<dbReference type="Gene3D" id="3.40.50.11210">
    <property type="entry name" value="Rap/Ran-GAP"/>
    <property type="match status" value="1"/>
</dbReference>
<feature type="region of interest" description="Disordered" evidence="2">
    <location>
        <begin position="1465"/>
        <end position="1490"/>
    </location>
</feature>
<evidence type="ECO:0000256" key="1">
    <source>
        <dbReference type="ARBA" id="ARBA00022468"/>
    </source>
</evidence>
<sequence>MSAKDGKTFEKLRQFFRLNKGGTGLSRPEKDYVLTPEVIKELSDETPINQRLKTISALSDIVSSHRLEDNAAERLWTCLQDLLQEEVNREHRLLAFGFFRSLIQGQYDRLGSLMRVHFFNVIAHHNSEDVKQRLELFQSLTKNGQDIQYFEESVGPFLLNWMHIVVGANYAQEFLIILANCIKYNAAFIDDQVISGIVQNTCELCCNHDSDQVVLAGLQVLQIVISYSNLASESLPPFISALCRTVNLEAYCQLSWKVMRNLIGTHLGHVSMYIMCRILQDASTTVDVGLVRGAVFYITAALWGKNRVTTLKCTPTSVLPSLRAALKCDHTLVVFEVMLGVQSLISRFGSELYDSSWDLILLILDDIIVHIANQPLLPAVGQVDSYLQDTLNSIEQLMDSNQFKGNKHQVFEVIEKCASSRPESSILRLVNYLSNSIEPTQPNWLDILESLVDIYFNKEKRNPIRIKTLNVLLTIIIYNRSCYEEELVDNIVIPKLENVAQESEVIVRNSAAELLVKLCLECDAKRALKLMDIVEKILMRPFEQPNPPILSETEAADIKTVIFGLISVFTQNIYQLPSSVALASYRLLVSHLDMHYKHPSVLEKVTSIRFMIFECFLRLRADSTYHLGYPLNPQEEFRFSPYLLVDHHSTIGLPLAQEKAASPPTSPSTISSLSTLSNSNPPSKVTYPTCEVTYISLATACKAVVTCLKQELDWKVLLLVLQEVPQALKNKALVLARNGNDVDQLAAALCLMINDKTRGLPEALRNAPPKFTRTDFHSYIYPVLAALASYHSSLDFPLQQKLIKCLEVGLASRCARQCVMALTTCTLEMRDVMVKMLPGVLLNLSKMSATVYIAVPILEFLSMLTRLPKVFANFVGDQYMSVFAIALPYTNPFKYNHYTVSLAHHVIAVWFLKCRRTFRRDFVKFIITGLKANVLVPFEEGQMMKNVDITNEDSTNRKRSSSLTEQGSRRRERPISGASRLDSRGPVSDLKPPIDEALMTFHRELTETCIDLMARYTFSTCAAMPVRQPSAEFLLHGGQSMTWLLGNKLITVTTSGCSQKPIRNDLCDRCNHLCRLDKDAKPGSPLAADSDSKNRKAPNPGDTNSRSPVEEKKLYDFEPENKLDLFANQGSTEKERQVCICWCQNWAEVYIRRPTGDVSWMMRLQNEMTSHYLPDFPFTDITTLFFPTISKRLEEIYQPSQDEAKENLALKPLLNGLENHRSSVESLKDNSNPSSTTGSCERIVSEPVSIPFSPSRHSSIDSVHEEDDLEDFDSNSKNRNPVRRSNSSPEMSSNWKNPFLQKDCKQEQDKDGVIESKKLTKQMFNKDLRTNCEAIPEEMSSQGSTPPTANSSSLETPHHQVTLATLPETITGSHPSLISIDPEPWSSVSDNRTRASEFNTAAPFSREPKVNESSGVTSNGTDSVDGGGASTLMNILPSSHAQSQSALKFPAPTVAASQLSPRLQYKYGKESAAPSEADRRKDPATLPPLAFKRDRGHTISVMSPARKPKMEWESSAKAKHNSIPRPKEPTIKSGVNPSFVFLQLYHSALFGHSTEKPLLISQNHQRTINVLDYIPPYETHKIGVLYVGPGQANSEVEILRNQFGSVRYAEFLQRLGTLIKLADATNVFLGGLEMNGTDGQFAFVWQDDVMQVIFHTATLMPTLDTDPNCNNKKKNIGNDFVTIVYNESGCDYNIRTVKGQFNYACVIIEPLDHGSNQVTVKVREELVEHVGNSEPKIVSDQNVAVLARQLALHANLASRVLQSLQSNARNPYASNWLERLRKIKSIGTKVMQERSLENQNSNSTDTRYHRRVQMDDFTEYT</sequence>
<feature type="compositionally biased region" description="Polar residues" evidence="2">
    <location>
        <begin position="1275"/>
        <end position="1296"/>
    </location>
</feature>
<feature type="compositionally biased region" description="Polar residues" evidence="2">
    <location>
        <begin position="1229"/>
        <end position="1239"/>
    </location>
</feature>
<dbReference type="PANTHER" id="PTHR10063:SF0">
    <property type="entry name" value="TUBERIN"/>
    <property type="match status" value="1"/>
</dbReference>
<dbReference type="InterPro" id="IPR000331">
    <property type="entry name" value="Rap/Ran_GAP_dom"/>
</dbReference>
<dbReference type="InterPro" id="IPR016024">
    <property type="entry name" value="ARM-type_fold"/>
</dbReference>
<dbReference type="InterPro" id="IPR018515">
    <property type="entry name" value="Tuberin-type_domain"/>
</dbReference>
<dbReference type="FunFam" id="3.40.50.11210:FF:000007">
    <property type="entry name" value="Tuberous sclerosis 2"/>
    <property type="match status" value="1"/>
</dbReference>
<evidence type="ECO:0000259" key="3">
    <source>
        <dbReference type="PROSITE" id="PS50085"/>
    </source>
</evidence>
<feature type="region of interest" description="Disordered" evidence="2">
    <location>
        <begin position="1337"/>
        <end position="1358"/>
    </location>
</feature>
<dbReference type="EMBL" id="OU963864">
    <property type="protein sequence ID" value="CAH0386573.1"/>
    <property type="molecule type" value="Genomic_DNA"/>
</dbReference>
<feature type="region of interest" description="Disordered" evidence="2">
    <location>
        <begin position="1792"/>
        <end position="1821"/>
    </location>
</feature>
<feature type="compositionally biased region" description="Polar residues" evidence="2">
    <location>
        <begin position="1411"/>
        <end position="1422"/>
    </location>
</feature>
<dbReference type="InterPro" id="IPR027107">
    <property type="entry name" value="Tuberin/Ral-act_asu"/>
</dbReference>
<feature type="compositionally biased region" description="Low complexity" evidence="2">
    <location>
        <begin position="667"/>
        <end position="681"/>
    </location>
</feature>
<keyword evidence="5" id="KW-1185">Reference proteome</keyword>
<feature type="region of interest" description="Disordered" evidence="2">
    <location>
        <begin position="1222"/>
        <end position="1311"/>
    </location>
</feature>
<dbReference type="KEGG" id="btab:109031058"/>
<dbReference type="Proteomes" id="UP001152759">
    <property type="component" value="Chromosome 3"/>
</dbReference>
<dbReference type="PROSITE" id="PS50085">
    <property type="entry name" value="RAPGAP"/>
    <property type="match status" value="1"/>
</dbReference>
<dbReference type="InterPro" id="IPR003913">
    <property type="entry name" value="Tuberin"/>
</dbReference>
<dbReference type="Pfam" id="PF02145">
    <property type="entry name" value="Rap_GAP"/>
    <property type="match status" value="1"/>
</dbReference>
<dbReference type="GO" id="GO:0033596">
    <property type="term" value="C:TSC1-TSC2 complex"/>
    <property type="evidence" value="ECO:0007669"/>
    <property type="project" value="InterPro"/>
</dbReference>
<dbReference type="GO" id="GO:0051898">
    <property type="term" value="P:negative regulation of phosphatidylinositol 3-kinase/protein kinase B signal transduction"/>
    <property type="evidence" value="ECO:0007669"/>
    <property type="project" value="TreeGrafter"/>
</dbReference>
<feature type="compositionally biased region" description="Basic and acidic residues" evidence="2">
    <location>
        <begin position="1302"/>
        <end position="1311"/>
    </location>
</feature>
<accession>A0A9P0AAL2</accession>
<reference evidence="4" key="1">
    <citation type="submission" date="2021-12" db="EMBL/GenBank/DDBJ databases">
        <authorList>
            <person name="King R."/>
        </authorList>
    </citation>
    <scope>NUCLEOTIDE SEQUENCE</scope>
</reference>
<organism evidence="4 5">
    <name type="scientific">Bemisia tabaci</name>
    <name type="common">Sweetpotato whitefly</name>
    <name type="synonym">Aleurodes tabaci</name>
    <dbReference type="NCBI Taxonomy" id="7038"/>
    <lineage>
        <taxon>Eukaryota</taxon>
        <taxon>Metazoa</taxon>
        <taxon>Ecdysozoa</taxon>
        <taxon>Arthropoda</taxon>
        <taxon>Hexapoda</taxon>
        <taxon>Insecta</taxon>
        <taxon>Pterygota</taxon>
        <taxon>Neoptera</taxon>
        <taxon>Paraneoptera</taxon>
        <taxon>Hemiptera</taxon>
        <taxon>Sternorrhyncha</taxon>
        <taxon>Aleyrodoidea</taxon>
        <taxon>Aleyrodidae</taxon>
        <taxon>Aleyrodinae</taxon>
        <taxon>Bemisia</taxon>
    </lineage>
</organism>
<dbReference type="InterPro" id="IPR011989">
    <property type="entry name" value="ARM-like"/>
</dbReference>
<evidence type="ECO:0000313" key="4">
    <source>
        <dbReference type="EMBL" id="CAH0386573.1"/>
    </source>
</evidence>
<feature type="region of interest" description="Disordered" evidence="2">
    <location>
        <begin position="1373"/>
        <end position="1434"/>
    </location>
</feature>
<keyword evidence="1" id="KW-0343">GTPase activation</keyword>
<dbReference type="Pfam" id="PF11864">
    <property type="entry name" value="DUF3384"/>
    <property type="match status" value="1"/>
</dbReference>
<dbReference type="PANTHER" id="PTHR10063">
    <property type="entry name" value="TUBERIN"/>
    <property type="match status" value="1"/>
</dbReference>
<dbReference type="Pfam" id="PF03542">
    <property type="entry name" value="Tuberin"/>
    <property type="match status" value="1"/>
</dbReference>
<proteinExistence type="predicted"/>
<dbReference type="PRINTS" id="PR01431">
    <property type="entry name" value="TUBERIN"/>
</dbReference>
<evidence type="ECO:0000313" key="5">
    <source>
        <dbReference type="Proteomes" id="UP001152759"/>
    </source>
</evidence>
<feature type="compositionally biased region" description="Acidic residues" evidence="2">
    <location>
        <begin position="1264"/>
        <end position="1273"/>
    </location>
</feature>